<sequence length="100" mass="11258">FQLCHFTIETFHLGEPNAETGDRLSPSTSTGVHETADNEPRGGEVEDGGHEDEDQREEREGFMVDEEGDVQPRGGCEEDGHHENEWEMEREAFMVEPRGG</sequence>
<keyword evidence="3" id="KW-1185">Reference proteome</keyword>
<evidence type="ECO:0000313" key="2">
    <source>
        <dbReference type="EMBL" id="MCI37808.1"/>
    </source>
</evidence>
<reference evidence="2 3" key="1">
    <citation type="journal article" date="2018" name="Front. Plant Sci.">
        <title>Red Clover (Trifolium pratense) and Zigzag Clover (T. medium) - A Picture of Genomic Similarities and Differences.</title>
        <authorList>
            <person name="Dluhosova J."/>
            <person name="Istvanek J."/>
            <person name="Nedelnik J."/>
            <person name="Repkova J."/>
        </authorList>
    </citation>
    <scope>NUCLEOTIDE SEQUENCE [LARGE SCALE GENOMIC DNA]</scope>
    <source>
        <strain evidence="3">cv. 10/8</strain>
        <tissue evidence="2">Leaf</tissue>
    </source>
</reference>
<comment type="caution">
    <text evidence="2">The sequence shown here is derived from an EMBL/GenBank/DDBJ whole genome shotgun (WGS) entry which is preliminary data.</text>
</comment>
<dbReference type="AlphaFoldDB" id="A0A392RME4"/>
<feature type="non-terminal residue" evidence="2">
    <location>
        <position position="100"/>
    </location>
</feature>
<feature type="non-terminal residue" evidence="2">
    <location>
        <position position="1"/>
    </location>
</feature>
<dbReference type="Proteomes" id="UP000265520">
    <property type="component" value="Unassembled WGS sequence"/>
</dbReference>
<feature type="region of interest" description="Disordered" evidence="1">
    <location>
        <begin position="10"/>
        <end position="100"/>
    </location>
</feature>
<evidence type="ECO:0000256" key="1">
    <source>
        <dbReference type="SAM" id="MobiDB-lite"/>
    </source>
</evidence>
<name>A0A392RME4_9FABA</name>
<feature type="compositionally biased region" description="Basic and acidic residues" evidence="1">
    <location>
        <begin position="34"/>
        <end position="48"/>
    </location>
</feature>
<organism evidence="2 3">
    <name type="scientific">Trifolium medium</name>
    <dbReference type="NCBI Taxonomy" id="97028"/>
    <lineage>
        <taxon>Eukaryota</taxon>
        <taxon>Viridiplantae</taxon>
        <taxon>Streptophyta</taxon>
        <taxon>Embryophyta</taxon>
        <taxon>Tracheophyta</taxon>
        <taxon>Spermatophyta</taxon>
        <taxon>Magnoliopsida</taxon>
        <taxon>eudicotyledons</taxon>
        <taxon>Gunneridae</taxon>
        <taxon>Pentapetalae</taxon>
        <taxon>rosids</taxon>
        <taxon>fabids</taxon>
        <taxon>Fabales</taxon>
        <taxon>Fabaceae</taxon>
        <taxon>Papilionoideae</taxon>
        <taxon>50 kb inversion clade</taxon>
        <taxon>NPAAA clade</taxon>
        <taxon>Hologalegina</taxon>
        <taxon>IRL clade</taxon>
        <taxon>Trifolieae</taxon>
        <taxon>Trifolium</taxon>
    </lineage>
</organism>
<evidence type="ECO:0000313" key="3">
    <source>
        <dbReference type="Proteomes" id="UP000265520"/>
    </source>
</evidence>
<feature type="compositionally biased region" description="Basic and acidic residues" evidence="1">
    <location>
        <begin position="75"/>
        <end position="100"/>
    </location>
</feature>
<protein>
    <submittedName>
        <fullName evidence="2">Uncharacterized protein</fullName>
    </submittedName>
</protein>
<proteinExistence type="predicted"/>
<dbReference type="EMBL" id="LXQA010248576">
    <property type="protein sequence ID" value="MCI37808.1"/>
    <property type="molecule type" value="Genomic_DNA"/>
</dbReference>
<accession>A0A392RME4</accession>